<reference evidence="1 2" key="1">
    <citation type="submission" date="2022-12" db="EMBL/GenBank/DDBJ databases">
        <title>Chromosome-level genome of Tegillarca granosa.</title>
        <authorList>
            <person name="Kim J."/>
        </authorList>
    </citation>
    <scope>NUCLEOTIDE SEQUENCE [LARGE SCALE GENOMIC DNA]</scope>
    <source>
        <strain evidence="1">Teg-2019</strain>
        <tissue evidence="1">Adductor muscle</tissue>
    </source>
</reference>
<evidence type="ECO:0000313" key="2">
    <source>
        <dbReference type="Proteomes" id="UP001217089"/>
    </source>
</evidence>
<evidence type="ECO:0000313" key="1">
    <source>
        <dbReference type="EMBL" id="KAJ8320033.1"/>
    </source>
</evidence>
<comment type="caution">
    <text evidence="1">The sequence shown here is derived from an EMBL/GenBank/DDBJ whole genome shotgun (WGS) entry which is preliminary data.</text>
</comment>
<dbReference type="Proteomes" id="UP001217089">
    <property type="component" value="Unassembled WGS sequence"/>
</dbReference>
<accession>A0ABQ9FRZ5</accession>
<keyword evidence="2" id="KW-1185">Reference proteome</keyword>
<dbReference type="Pfam" id="PF10294">
    <property type="entry name" value="Methyltransf_16"/>
    <property type="match status" value="1"/>
</dbReference>
<dbReference type="InterPro" id="IPR029063">
    <property type="entry name" value="SAM-dependent_MTases_sf"/>
</dbReference>
<dbReference type="PANTHER" id="PTHR14614:SF109">
    <property type="entry name" value="RIBOSOMAL LYSINE N-METHYLTRANSFERASE 5"/>
    <property type="match status" value="1"/>
</dbReference>
<sequence>MEYLNKVVNINLGNDVTKVGDHDIKVRELDWTDDLKDYKPDFDIILGADIIYIEDLFPDLLKTLLHLSNEKTLILISCHIRYDRDQRFLNMVKEKFTTTEVYFDKDRNIHIYQAKKISFQQEYTYV</sequence>
<proteinExistence type="predicted"/>
<gene>
    <name evidence="1" type="ORF">KUTeg_001620</name>
</gene>
<dbReference type="Gene3D" id="3.40.50.150">
    <property type="entry name" value="Vaccinia Virus protein VP39"/>
    <property type="match status" value="1"/>
</dbReference>
<dbReference type="SUPFAM" id="SSF53335">
    <property type="entry name" value="S-adenosyl-L-methionine-dependent methyltransferases"/>
    <property type="match status" value="1"/>
</dbReference>
<dbReference type="EMBL" id="JARBDR010000141">
    <property type="protein sequence ID" value="KAJ8320033.1"/>
    <property type="molecule type" value="Genomic_DNA"/>
</dbReference>
<organism evidence="1 2">
    <name type="scientific">Tegillarca granosa</name>
    <name type="common">Malaysian cockle</name>
    <name type="synonym">Anadara granosa</name>
    <dbReference type="NCBI Taxonomy" id="220873"/>
    <lineage>
        <taxon>Eukaryota</taxon>
        <taxon>Metazoa</taxon>
        <taxon>Spiralia</taxon>
        <taxon>Lophotrochozoa</taxon>
        <taxon>Mollusca</taxon>
        <taxon>Bivalvia</taxon>
        <taxon>Autobranchia</taxon>
        <taxon>Pteriomorphia</taxon>
        <taxon>Arcoida</taxon>
        <taxon>Arcoidea</taxon>
        <taxon>Arcidae</taxon>
        <taxon>Tegillarca</taxon>
    </lineage>
</organism>
<name>A0ABQ9FRZ5_TEGGR</name>
<dbReference type="PANTHER" id="PTHR14614">
    <property type="entry name" value="HEPATOCELLULAR CARCINOMA-ASSOCIATED ANTIGEN"/>
    <property type="match status" value="1"/>
</dbReference>
<dbReference type="InterPro" id="IPR019410">
    <property type="entry name" value="Methyltransf_16"/>
</dbReference>
<protein>
    <submittedName>
        <fullName evidence="1">Uncharacterized protein</fullName>
    </submittedName>
</protein>